<accession>A0A5M9QPI1</accession>
<comment type="caution">
    <text evidence="2">The sequence shown here is derived from an EMBL/GenBank/DDBJ whole genome shotgun (WGS) entry which is preliminary data.</text>
</comment>
<organism evidence="2 3">
    <name type="scientific">Helicobacter canis</name>
    <dbReference type="NCBI Taxonomy" id="29419"/>
    <lineage>
        <taxon>Bacteria</taxon>
        <taxon>Pseudomonadati</taxon>
        <taxon>Campylobacterota</taxon>
        <taxon>Epsilonproteobacteria</taxon>
        <taxon>Campylobacterales</taxon>
        <taxon>Helicobacteraceae</taxon>
        <taxon>Helicobacter</taxon>
    </lineage>
</organism>
<dbReference type="RefSeq" id="WP_150337304.1">
    <property type="nucleotide sequence ID" value="NZ_JAERIX010000046.1"/>
</dbReference>
<dbReference type="Proteomes" id="UP000323707">
    <property type="component" value="Unassembled WGS sequence"/>
</dbReference>
<proteinExistence type="predicted"/>
<evidence type="ECO:0000256" key="1">
    <source>
        <dbReference type="SAM" id="SignalP"/>
    </source>
</evidence>
<feature type="chain" id="PRO_5024459314" description="Lipoprotein" evidence="1">
    <location>
        <begin position="20"/>
        <end position="149"/>
    </location>
</feature>
<dbReference type="EMBL" id="VXKE01000014">
    <property type="protein sequence ID" value="KAA8709602.1"/>
    <property type="molecule type" value="Genomic_DNA"/>
</dbReference>
<dbReference type="PROSITE" id="PS51257">
    <property type="entry name" value="PROKAR_LIPOPROTEIN"/>
    <property type="match status" value="1"/>
</dbReference>
<dbReference type="AlphaFoldDB" id="A0A5M9QPI1"/>
<feature type="signal peptide" evidence="1">
    <location>
        <begin position="1"/>
        <end position="19"/>
    </location>
</feature>
<reference evidence="2 3" key="1">
    <citation type="submission" date="2019-09" db="EMBL/GenBank/DDBJ databases">
        <title>Draft genome sequence of various Type strains from the CCUG.</title>
        <authorList>
            <person name="Pineiro-Iglesias B."/>
            <person name="Tunovic T."/>
            <person name="Unosson C."/>
            <person name="Inganas E."/>
            <person name="Ohlen M."/>
            <person name="Cardew S."/>
            <person name="Jensie-Markopoulos S."/>
            <person name="Salva-Serra F."/>
            <person name="Jaen-Luchoro D."/>
            <person name="Karlsson R."/>
            <person name="Svensson-Stadler L."/>
            <person name="Chun J."/>
            <person name="Moore E."/>
        </authorList>
    </citation>
    <scope>NUCLEOTIDE SEQUENCE [LARGE SCALE GENOMIC DNA]</scope>
    <source>
        <strain evidence="2 3">CCUG 32756T</strain>
    </source>
</reference>
<gene>
    <name evidence="2" type="ORF">F4V45_04835</name>
</gene>
<evidence type="ECO:0000313" key="2">
    <source>
        <dbReference type="EMBL" id="KAA8709602.1"/>
    </source>
</evidence>
<evidence type="ECO:0008006" key="4">
    <source>
        <dbReference type="Google" id="ProtNLM"/>
    </source>
</evidence>
<keyword evidence="1" id="KW-0732">Signal</keyword>
<protein>
    <recommendedName>
        <fullName evidence="4">Lipoprotein</fullName>
    </recommendedName>
</protein>
<name>A0A5M9QPI1_9HELI</name>
<evidence type="ECO:0000313" key="3">
    <source>
        <dbReference type="Proteomes" id="UP000323707"/>
    </source>
</evidence>
<sequence>MRLKALSLALSLGAGIAVASVIFTGCATITSGPREEVSLRASNGDKVIVTIDNRKLRLPATIKLKRKGEMIYLYSKDNPNYQDSAINSQAIGRNEVMLPQNLVALLDIFGVLAFILPGFTSLAVDQATGSAFKYANKQLVLPVYPKCVR</sequence>